<keyword evidence="2" id="KW-0472">Membrane</keyword>
<evidence type="ECO:0000313" key="3">
    <source>
        <dbReference type="EMBL" id="KAH7286563.1"/>
    </source>
</evidence>
<comment type="caution">
    <text evidence="3">The sequence shown here is derived from an EMBL/GenBank/DDBJ whole genome shotgun (WGS) entry which is preliminary data.</text>
</comment>
<keyword evidence="2" id="KW-0812">Transmembrane</keyword>
<name>A0A8T2QT96_CERRI</name>
<dbReference type="AlphaFoldDB" id="A0A8T2QT96"/>
<protein>
    <submittedName>
        <fullName evidence="3">Uncharacterized protein</fullName>
    </submittedName>
</protein>
<sequence>MPGDRGKMRNATKSESIGVGRHADRQARNEQEGLEWFRWIVPVFGVAAAAAIAIYTRFSKDSKGSMRVNNVGVELSKFDSAKTNLSHGPKDCLLVKSKSAFV</sequence>
<dbReference type="EMBL" id="CM035437">
    <property type="protein sequence ID" value="KAH7286563.1"/>
    <property type="molecule type" value="Genomic_DNA"/>
</dbReference>
<evidence type="ECO:0000256" key="1">
    <source>
        <dbReference type="SAM" id="MobiDB-lite"/>
    </source>
</evidence>
<keyword evidence="2" id="KW-1133">Transmembrane helix</keyword>
<gene>
    <name evidence="3" type="ORF">KP509_32G012700</name>
</gene>
<organism evidence="3 4">
    <name type="scientific">Ceratopteris richardii</name>
    <name type="common">Triangle waterfern</name>
    <dbReference type="NCBI Taxonomy" id="49495"/>
    <lineage>
        <taxon>Eukaryota</taxon>
        <taxon>Viridiplantae</taxon>
        <taxon>Streptophyta</taxon>
        <taxon>Embryophyta</taxon>
        <taxon>Tracheophyta</taxon>
        <taxon>Polypodiopsida</taxon>
        <taxon>Polypodiidae</taxon>
        <taxon>Polypodiales</taxon>
        <taxon>Pteridineae</taxon>
        <taxon>Pteridaceae</taxon>
        <taxon>Parkerioideae</taxon>
        <taxon>Ceratopteris</taxon>
    </lineage>
</organism>
<evidence type="ECO:0000256" key="2">
    <source>
        <dbReference type="SAM" id="Phobius"/>
    </source>
</evidence>
<reference evidence="3" key="1">
    <citation type="submission" date="2021-08" db="EMBL/GenBank/DDBJ databases">
        <title>WGS assembly of Ceratopteris richardii.</title>
        <authorList>
            <person name="Marchant D.B."/>
            <person name="Chen G."/>
            <person name="Jenkins J."/>
            <person name="Shu S."/>
            <person name="Leebens-Mack J."/>
            <person name="Grimwood J."/>
            <person name="Schmutz J."/>
            <person name="Soltis P."/>
            <person name="Soltis D."/>
            <person name="Chen Z.-H."/>
        </authorList>
    </citation>
    <scope>NUCLEOTIDE SEQUENCE</scope>
    <source>
        <strain evidence="3">Whitten #5841</strain>
        <tissue evidence="3">Leaf</tissue>
    </source>
</reference>
<feature type="transmembrane region" description="Helical" evidence="2">
    <location>
        <begin position="36"/>
        <end position="58"/>
    </location>
</feature>
<accession>A0A8T2QT96</accession>
<dbReference type="Proteomes" id="UP000825935">
    <property type="component" value="Chromosome 32"/>
</dbReference>
<proteinExistence type="predicted"/>
<feature type="region of interest" description="Disordered" evidence="1">
    <location>
        <begin position="1"/>
        <end position="26"/>
    </location>
</feature>
<evidence type="ECO:0000313" key="4">
    <source>
        <dbReference type="Proteomes" id="UP000825935"/>
    </source>
</evidence>
<keyword evidence="4" id="KW-1185">Reference proteome</keyword>
<dbReference type="OrthoDB" id="2000590at2759"/>